<reference evidence="2" key="1">
    <citation type="journal article" date="2024" name="Proc. Natl. Acad. Sci. U.S.A.">
        <title>Extraordinary preservation of gene collinearity over three hundred million years revealed in homosporous lycophytes.</title>
        <authorList>
            <person name="Li C."/>
            <person name="Wickell D."/>
            <person name="Kuo L.Y."/>
            <person name="Chen X."/>
            <person name="Nie B."/>
            <person name="Liao X."/>
            <person name="Peng D."/>
            <person name="Ji J."/>
            <person name="Jenkins J."/>
            <person name="Williams M."/>
            <person name="Shu S."/>
            <person name="Plott C."/>
            <person name="Barry K."/>
            <person name="Rajasekar S."/>
            <person name="Grimwood J."/>
            <person name="Han X."/>
            <person name="Sun S."/>
            <person name="Hou Z."/>
            <person name="He W."/>
            <person name="Dai G."/>
            <person name="Sun C."/>
            <person name="Schmutz J."/>
            <person name="Leebens-Mack J.H."/>
            <person name="Li F.W."/>
            <person name="Wang L."/>
        </authorList>
    </citation>
    <scope>NUCLEOTIDE SEQUENCE [LARGE SCALE GENOMIC DNA]</scope>
    <source>
        <strain evidence="2">cv. PW_Plant_1</strain>
    </source>
</reference>
<dbReference type="EMBL" id="CM055106">
    <property type="protein sequence ID" value="KAJ7528446.1"/>
    <property type="molecule type" value="Genomic_DNA"/>
</dbReference>
<protein>
    <submittedName>
        <fullName evidence="1">Uncharacterized protein</fullName>
    </submittedName>
</protein>
<proteinExistence type="predicted"/>
<evidence type="ECO:0000313" key="2">
    <source>
        <dbReference type="Proteomes" id="UP001162992"/>
    </source>
</evidence>
<name>A0ACC2BF79_DIPCM</name>
<comment type="caution">
    <text evidence="1">The sequence shown here is derived from an EMBL/GenBank/DDBJ whole genome shotgun (WGS) entry which is preliminary data.</text>
</comment>
<accession>A0ACC2BF79</accession>
<evidence type="ECO:0000313" key="1">
    <source>
        <dbReference type="EMBL" id="KAJ7528446.1"/>
    </source>
</evidence>
<organism evidence="1 2">
    <name type="scientific">Diphasiastrum complanatum</name>
    <name type="common">Issler's clubmoss</name>
    <name type="synonym">Lycopodium complanatum</name>
    <dbReference type="NCBI Taxonomy" id="34168"/>
    <lineage>
        <taxon>Eukaryota</taxon>
        <taxon>Viridiplantae</taxon>
        <taxon>Streptophyta</taxon>
        <taxon>Embryophyta</taxon>
        <taxon>Tracheophyta</taxon>
        <taxon>Lycopodiopsida</taxon>
        <taxon>Lycopodiales</taxon>
        <taxon>Lycopodiaceae</taxon>
        <taxon>Lycopodioideae</taxon>
        <taxon>Diphasiastrum</taxon>
    </lineage>
</organism>
<dbReference type="Proteomes" id="UP001162992">
    <property type="component" value="Chromosome 15"/>
</dbReference>
<keyword evidence="2" id="KW-1185">Reference proteome</keyword>
<sequence length="363" mass="40140">MRNPNYHITIRVAVATLVLLQLQLLTAGQPLRMLKDLMSLKDIDTESDSAKTVLSMWNSTFPEVIIPPLLLGRLSPLHEKDVERFSSMIARGSLSQKSVEFCETSNLSCNSSIGRFSPSGTVFVAAVLSTSSTDVNPCTPKSNITSQSELFERDNVFFPEETLGNGRQVMLPDLHDPVPMKAFLPRSLAVKFPFSCEGLEDLDNMLNISKHSNMSYNMAMVIKACETPSGEGQIKRCITSVEDMLEMVASTIGSHVEVLSEPSIQGSQELVTVIEVKVTSSTSPLSCHSFVFPFGVYYCHYLKGSEVFNLTLKSEQGTVFERSAVCHAWSPSLKQEFTALHLSSQNKACHWLYGSNLLWVPKS</sequence>
<gene>
    <name evidence="1" type="ORF">O6H91_15G004300</name>
</gene>